<dbReference type="InterPro" id="IPR018247">
    <property type="entry name" value="EF_Hand_1_Ca_BS"/>
</dbReference>
<evidence type="ECO:0000256" key="1">
    <source>
        <dbReference type="SAM" id="MobiDB-lite"/>
    </source>
</evidence>
<gene>
    <name evidence="3" type="ORF">R3P38DRAFT_3522748</name>
</gene>
<evidence type="ECO:0000313" key="3">
    <source>
        <dbReference type="EMBL" id="KAK7059537.1"/>
    </source>
</evidence>
<accession>A0AAW0E699</accession>
<keyword evidence="2" id="KW-1133">Transmembrane helix</keyword>
<name>A0AAW0E699_9AGAR</name>
<organism evidence="3 4">
    <name type="scientific">Favolaschia claudopus</name>
    <dbReference type="NCBI Taxonomy" id="2862362"/>
    <lineage>
        <taxon>Eukaryota</taxon>
        <taxon>Fungi</taxon>
        <taxon>Dikarya</taxon>
        <taxon>Basidiomycota</taxon>
        <taxon>Agaricomycotina</taxon>
        <taxon>Agaricomycetes</taxon>
        <taxon>Agaricomycetidae</taxon>
        <taxon>Agaricales</taxon>
        <taxon>Marasmiineae</taxon>
        <taxon>Mycenaceae</taxon>
        <taxon>Favolaschia</taxon>
    </lineage>
</organism>
<feature type="region of interest" description="Disordered" evidence="1">
    <location>
        <begin position="173"/>
        <end position="201"/>
    </location>
</feature>
<evidence type="ECO:0000313" key="4">
    <source>
        <dbReference type="Proteomes" id="UP001362999"/>
    </source>
</evidence>
<keyword evidence="4" id="KW-1185">Reference proteome</keyword>
<keyword evidence="2" id="KW-0812">Transmembrane</keyword>
<reference evidence="3 4" key="1">
    <citation type="journal article" date="2024" name="J Genomics">
        <title>Draft genome sequencing and assembly of Favolaschia claudopus CIRM-BRFM 2984 isolated from oak limbs.</title>
        <authorList>
            <person name="Navarro D."/>
            <person name="Drula E."/>
            <person name="Chaduli D."/>
            <person name="Cazenave R."/>
            <person name="Ahrendt S."/>
            <person name="Wang J."/>
            <person name="Lipzen A."/>
            <person name="Daum C."/>
            <person name="Barry K."/>
            <person name="Grigoriev I.V."/>
            <person name="Favel A."/>
            <person name="Rosso M.N."/>
            <person name="Martin F."/>
        </authorList>
    </citation>
    <scope>NUCLEOTIDE SEQUENCE [LARGE SCALE GENOMIC DNA]</scope>
    <source>
        <strain evidence="3 4">CIRM-BRFM 2984</strain>
    </source>
</reference>
<keyword evidence="2" id="KW-0472">Membrane</keyword>
<dbReference type="Proteomes" id="UP001362999">
    <property type="component" value="Unassembled WGS sequence"/>
</dbReference>
<feature type="compositionally biased region" description="Low complexity" evidence="1">
    <location>
        <begin position="173"/>
        <end position="187"/>
    </location>
</feature>
<sequence>MPSENPVCFSLLQSSPICSVSARSVAIRSEQIFVWILFGSLNITLPFRPRHRVAVATCVFFNFIILLSNLLSGPVLLYSFNFSNTSRSTASLSPLAYTHSSGYMHPHAGPRQRKRKALDEKESEGETKRCTCEVRCHGGKSVSLATYKRHEKYRKPASAFKFLVAFPQGLADCSSGDSDSGSSSGDSGNDDDSGISTDKIYDTVPHARRKKLKLDSDESDFLDVEDVSAFLLTEDFEQVDESGRTSPAESEANISDDCGDSGYDRRRSLTESTESDEEDADLPSRIAELQTAQTFIRAVKNASLDNGDLDEDTLRRLRDPPLELLDLSNPSLRYSLDMYRITTHGSIDMYNESRAAYLRRHPDQEHLTYAEIRKRVEEWSGICNICGTTRHNASSGKAQEFYTFPVGLQLQALFRSPESAHNMHYRREKTQEILDSIDDDGKLAVDVYEDYLQGSAYLEAVIQGNIADTDVVLIGSIDGAQLYRNKKSDCRISI</sequence>
<comment type="caution">
    <text evidence="3">The sequence shown here is derived from an EMBL/GenBank/DDBJ whole genome shotgun (WGS) entry which is preliminary data.</text>
</comment>
<protein>
    <submittedName>
        <fullName evidence="3">Uncharacterized protein</fullName>
    </submittedName>
</protein>
<feature type="region of interest" description="Disordered" evidence="1">
    <location>
        <begin position="101"/>
        <end position="122"/>
    </location>
</feature>
<evidence type="ECO:0000256" key="2">
    <source>
        <dbReference type="SAM" id="Phobius"/>
    </source>
</evidence>
<feature type="region of interest" description="Disordered" evidence="1">
    <location>
        <begin position="238"/>
        <end position="282"/>
    </location>
</feature>
<dbReference type="EMBL" id="JAWWNJ010000003">
    <property type="protein sequence ID" value="KAK7059537.1"/>
    <property type="molecule type" value="Genomic_DNA"/>
</dbReference>
<feature type="transmembrane region" description="Helical" evidence="2">
    <location>
        <begin position="59"/>
        <end position="80"/>
    </location>
</feature>
<proteinExistence type="predicted"/>
<dbReference type="PROSITE" id="PS00018">
    <property type="entry name" value="EF_HAND_1"/>
    <property type="match status" value="1"/>
</dbReference>
<dbReference type="AlphaFoldDB" id="A0AAW0E699"/>